<feature type="compositionally biased region" description="Basic and acidic residues" evidence="1">
    <location>
        <begin position="351"/>
        <end position="366"/>
    </location>
</feature>
<feature type="region of interest" description="Disordered" evidence="1">
    <location>
        <begin position="109"/>
        <end position="129"/>
    </location>
</feature>
<organism evidence="2 3">
    <name type="scientific">Orbilia ellipsospora</name>
    <dbReference type="NCBI Taxonomy" id="2528407"/>
    <lineage>
        <taxon>Eukaryota</taxon>
        <taxon>Fungi</taxon>
        <taxon>Dikarya</taxon>
        <taxon>Ascomycota</taxon>
        <taxon>Pezizomycotina</taxon>
        <taxon>Orbiliomycetes</taxon>
        <taxon>Orbiliales</taxon>
        <taxon>Orbiliaceae</taxon>
        <taxon>Orbilia</taxon>
    </lineage>
</organism>
<proteinExistence type="predicted"/>
<evidence type="ECO:0000313" key="2">
    <source>
        <dbReference type="EMBL" id="KAK6524055.1"/>
    </source>
</evidence>
<name>A0AAV9WTC7_9PEZI</name>
<keyword evidence="3" id="KW-1185">Reference proteome</keyword>
<dbReference type="EMBL" id="JAVHJO010000018">
    <property type="protein sequence ID" value="KAK6524055.1"/>
    <property type="molecule type" value="Genomic_DNA"/>
</dbReference>
<evidence type="ECO:0000313" key="3">
    <source>
        <dbReference type="Proteomes" id="UP001365542"/>
    </source>
</evidence>
<sequence>MDATQKVGIIAPKFSDTVHWYNNIRSVQDVIKIVLDNNSFLTRSQLAIRVHDSIANFNEEITPGDIVQVFQKPFNDDLNVDNTHGIDNSTGGSDSTKILTSAFSRIVLSSPDTTSSPTSNSDSKPSTQCSCKILNAPTMPRAMAQYPDLYRPSYRSSYRSSKLAHRVAPRFSEMDSHPSVGLRKLNHAILRKRQRKLRRATLLTPFKHNKILLRFHNVEFGEHPIEVFATRHEPLLVHYNIVKQKLLRMGCLAKNDELDFQWPHLRWTPRVSDKVADIVVEQQRGYGCFVRKRRPAAIQVDSDDEAALEEEAGEDLVGSWDMGRDEFNAQRPQTRLPRDEMMNDTEEEEGRLEPYDFDGNDRHNEVNNDGNSSDYTNDDDELKVYTEPNLLDDDQIDFNVDVLGENDACSQASSYLSPSTRYWLDDRNFDPPDGTKGNTPSPSSAYEDGMHRLMAPGKEYQDIPNLDPRDLDVVNIEGGGM</sequence>
<gene>
    <name evidence="2" type="ORF">TWF694_005720</name>
</gene>
<dbReference type="Proteomes" id="UP001365542">
    <property type="component" value="Unassembled WGS sequence"/>
</dbReference>
<protein>
    <submittedName>
        <fullName evidence="2">Uncharacterized protein</fullName>
    </submittedName>
</protein>
<feature type="region of interest" description="Disordered" evidence="1">
    <location>
        <begin position="425"/>
        <end position="449"/>
    </location>
</feature>
<reference evidence="2 3" key="1">
    <citation type="submission" date="2019-10" db="EMBL/GenBank/DDBJ databases">
        <authorList>
            <person name="Palmer J.M."/>
        </authorList>
    </citation>
    <scope>NUCLEOTIDE SEQUENCE [LARGE SCALE GENOMIC DNA]</scope>
    <source>
        <strain evidence="2 3">TWF694</strain>
    </source>
</reference>
<comment type="caution">
    <text evidence="2">The sequence shown here is derived from an EMBL/GenBank/DDBJ whole genome shotgun (WGS) entry which is preliminary data.</text>
</comment>
<feature type="compositionally biased region" description="Low complexity" evidence="1">
    <location>
        <begin position="109"/>
        <end position="127"/>
    </location>
</feature>
<dbReference type="AlphaFoldDB" id="A0AAV9WTC7"/>
<accession>A0AAV9WTC7</accession>
<feature type="region of interest" description="Disordered" evidence="1">
    <location>
        <begin position="323"/>
        <end position="380"/>
    </location>
</feature>
<evidence type="ECO:0000256" key="1">
    <source>
        <dbReference type="SAM" id="MobiDB-lite"/>
    </source>
</evidence>